<dbReference type="InterPro" id="IPR055353">
    <property type="entry name" value="DUF7619"/>
</dbReference>
<dbReference type="EMBL" id="CP038810">
    <property type="protein sequence ID" value="QBZ97459.1"/>
    <property type="molecule type" value="Genomic_DNA"/>
</dbReference>
<dbReference type="KEGG" id="fsn:GS03_00950"/>
<dbReference type="InterPro" id="IPR036116">
    <property type="entry name" value="FN3_sf"/>
</dbReference>
<dbReference type="SUPFAM" id="SSF49265">
    <property type="entry name" value="Fibronectin type III"/>
    <property type="match status" value="1"/>
</dbReference>
<dbReference type="SUPFAM" id="SSF49854">
    <property type="entry name" value="Spermadhesin, CUB domain"/>
    <property type="match status" value="1"/>
</dbReference>
<dbReference type="SMART" id="SM00042">
    <property type="entry name" value="CUB"/>
    <property type="match status" value="1"/>
</dbReference>
<dbReference type="Pfam" id="PF24595">
    <property type="entry name" value="DUF7619"/>
    <property type="match status" value="1"/>
</dbReference>
<evidence type="ECO:0000256" key="2">
    <source>
        <dbReference type="ARBA" id="ARBA00023157"/>
    </source>
</evidence>
<evidence type="ECO:0000256" key="1">
    <source>
        <dbReference type="ARBA" id="ARBA00022729"/>
    </source>
</evidence>
<accession>A0A4P7PRK3</accession>
<dbReference type="InterPro" id="IPR013783">
    <property type="entry name" value="Ig-like_fold"/>
</dbReference>
<protein>
    <recommendedName>
        <fullName evidence="3">Fibronectin type-III domain-containing protein</fullName>
    </recommendedName>
</protein>
<dbReference type="InterPro" id="IPR003961">
    <property type="entry name" value="FN3_dom"/>
</dbReference>
<dbReference type="Gene3D" id="2.60.120.290">
    <property type="entry name" value="Spermadhesin, CUB domain"/>
    <property type="match status" value="1"/>
</dbReference>
<dbReference type="InterPro" id="IPR035914">
    <property type="entry name" value="Sperma_CUB_dom_sf"/>
</dbReference>
<dbReference type="CDD" id="cd00041">
    <property type="entry name" value="CUB"/>
    <property type="match status" value="1"/>
</dbReference>
<reference evidence="4 5" key="1">
    <citation type="submission" date="2019-04" db="EMBL/GenBank/DDBJ databases">
        <title>Flavobacterium sp. GS03.</title>
        <authorList>
            <person name="Kim H."/>
        </authorList>
    </citation>
    <scope>NUCLEOTIDE SEQUENCE [LARGE SCALE GENOMIC DNA]</scope>
    <source>
        <strain evidence="4 5">GS03</strain>
    </source>
</reference>
<evidence type="ECO:0000313" key="5">
    <source>
        <dbReference type="Proteomes" id="UP000296862"/>
    </source>
</evidence>
<dbReference type="NCBIfam" id="TIGR04183">
    <property type="entry name" value="Por_Secre_tail"/>
    <property type="match status" value="1"/>
</dbReference>
<dbReference type="InterPro" id="IPR000859">
    <property type="entry name" value="CUB_dom"/>
</dbReference>
<dbReference type="CDD" id="cd00063">
    <property type="entry name" value="FN3"/>
    <property type="match status" value="2"/>
</dbReference>
<dbReference type="OrthoDB" id="1110367at2"/>
<dbReference type="AlphaFoldDB" id="A0A4P7PRK3"/>
<dbReference type="Gene3D" id="2.60.40.10">
    <property type="entry name" value="Immunoglobulins"/>
    <property type="match status" value="1"/>
</dbReference>
<dbReference type="Pfam" id="PF18962">
    <property type="entry name" value="Por_Secre_tail"/>
    <property type="match status" value="1"/>
</dbReference>
<dbReference type="PROSITE" id="PS50853">
    <property type="entry name" value="FN3"/>
    <property type="match status" value="2"/>
</dbReference>
<keyword evidence="5" id="KW-1185">Reference proteome</keyword>
<name>A0A4P7PRK3_9FLAO</name>
<dbReference type="InterPro" id="IPR026444">
    <property type="entry name" value="Secre_tail"/>
</dbReference>
<evidence type="ECO:0000313" key="4">
    <source>
        <dbReference type="EMBL" id="QBZ97459.1"/>
    </source>
</evidence>
<keyword evidence="2" id="KW-1015">Disulfide bond</keyword>
<feature type="domain" description="Fibronectin type-III" evidence="3">
    <location>
        <begin position="33"/>
        <end position="124"/>
    </location>
</feature>
<sequence>MKKKLLYSLVLFFSFYVSFSKSYEKKETLTCPDPTLNSASAITFNSVTLNWVENGTATLWNVLVLPAGVPAPLPSTTGWLVSSVNPFVVTGLNPNTTYDFYVRSDCGGEYSNWSNLVSATTLSAPPVCGGNYVDSGGVSANYANNSDTTTTICPSNPGDAVVVTFVSFNTQASHDALYVYDGNSVTSPQISSSNPAGSVPGGQPGGYWGTTVPGSFTSSSSDGCLTFRFRSDATINAAGWVANVTCNPIPCEVPTGLAVSNVSDTVAILTWNSTPFSSGALITLTSDTGVTYTVFSGPGIVTMTLQPDHCYTASVSSYCSGGYSEPSAPISFCMVDCEDNAECAESLILNAFLDSNNNGIKDTGEVDFNHGNFVYQLNDSGSNQYGYSNDGSYFIFDSNPTNSYDISFDINADFSTYYTSAVSHNDITIPTGSGATYLYFPIVNVLPHVDAQVTLCPSGQPRPGFSYGNVIYYQNNGSQTIPNGTITFTKDPNLSITSISQTGTTATATGFTYDFTNLGPFESRYLLVNFAVPTIPTVNLGDLLTNNVTVQIANDINLANNSSSVTQTIVGSYDPNDKMESHGGKIVHSAFTSNDYLYYTIQFENTGSADAEFVKVQDALDYQLDENTFEMLGASHNVDTKRVGTQLTWHFYNINLPPTSLNPSESHGFVYFRIKPKAGYAIGDMIPNRASIYFDYNPPIVTNQFETEFVLTLGNPTFNTNTISLYPNPTTDMVAISNSAANDKIATVVIYEVSGKRVYTLNKNTLRDINVDVSNFARGLYLVELTSENNTKVTKKLLLK</sequence>
<gene>
    <name evidence="4" type="ORF">GS03_00950</name>
</gene>
<dbReference type="SMART" id="SM00060">
    <property type="entry name" value="FN3"/>
    <property type="match status" value="2"/>
</dbReference>
<feature type="domain" description="Fibronectin type-III" evidence="3">
    <location>
        <begin position="253"/>
        <end position="337"/>
    </location>
</feature>
<dbReference type="Proteomes" id="UP000296862">
    <property type="component" value="Chromosome"/>
</dbReference>
<evidence type="ECO:0000259" key="3">
    <source>
        <dbReference type="PROSITE" id="PS50853"/>
    </source>
</evidence>
<dbReference type="RefSeq" id="WP_136151418.1">
    <property type="nucleotide sequence ID" value="NZ_CP038810.1"/>
</dbReference>
<keyword evidence="1" id="KW-0732">Signal</keyword>
<proteinExistence type="predicted"/>
<organism evidence="4 5">
    <name type="scientific">Flavobacterium sangjuense</name>
    <dbReference type="NCBI Taxonomy" id="2518177"/>
    <lineage>
        <taxon>Bacteria</taxon>
        <taxon>Pseudomonadati</taxon>
        <taxon>Bacteroidota</taxon>
        <taxon>Flavobacteriia</taxon>
        <taxon>Flavobacteriales</taxon>
        <taxon>Flavobacteriaceae</taxon>
        <taxon>Flavobacterium</taxon>
    </lineage>
</organism>